<dbReference type="InterPro" id="IPR052019">
    <property type="entry name" value="F420H2_bilvrd_red/Heme_oxyg"/>
</dbReference>
<keyword evidence="4" id="KW-1185">Reference proteome</keyword>
<accession>A0ABU8DSU9</accession>
<dbReference type="NCBIfam" id="TIGR03666">
    <property type="entry name" value="Rv2061_F420"/>
    <property type="match status" value="1"/>
</dbReference>
<dbReference type="Gene3D" id="2.30.110.10">
    <property type="entry name" value="Electron Transport, Fmn-binding Protein, Chain A"/>
    <property type="match status" value="1"/>
</dbReference>
<evidence type="ECO:0000256" key="2">
    <source>
        <dbReference type="SAM" id="MobiDB-lite"/>
    </source>
</evidence>
<sequence length="142" mass="15987">MTALPQSRYVSLTTFRRSGVAVPTPVWAAPIRPRPGAPRERGSGEEDGGLDLVVWTRADSGKVKRLRHTSRVTVAPCDVRGNLLGEPVEAQARLLPPEEWTTALRPLARRYGWQWWVTYGTGRLVGLLRRRERRAVIRISPI</sequence>
<dbReference type="Proteomes" id="UP001361570">
    <property type="component" value="Unassembled WGS sequence"/>
</dbReference>
<evidence type="ECO:0000313" key="3">
    <source>
        <dbReference type="EMBL" id="MEI4271930.1"/>
    </source>
</evidence>
<proteinExistence type="predicted"/>
<dbReference type="PANTHER" id="PTHR35176">
    <property type="entry name" value="HEME OXYGENASE HI_0854-RELATED"/>
    <property type="match status" value="1"/>
</dbReference>
<dbReference type="SUPFAM" id="SSF50475">
    <property type="entry name" value="FMN-binding split barrel"/>
    <property type="match status" value="1"/>
</dbReference>
<organism evidence="3 4">
    <name type="scientific">Klenkia sesuvii</name>
    <dbReference type="NCBI Taxonomy" id="3103137"/>
    <lineage>
        <taxon>Bacteria</taxon>
        <taxon>Bacillati</taxon>
        <taxon>Actinomycetota</taxon>
        <taxon>Actinomycetes</taxon>
        <taxon>Geodermatophilales</taxon>
        <taxon>Geodermatophilaceae</taxon>
        <taxon>Klenkia</taxon>
    </lineage>
</organism>
<evidence type="ECO:0000313" key="4">
    <source>
        <dbReference type="Proteomes" id="UP001361570"/>
    </source>
</evidence>
<dbReference type="InterPro" id="IPR019965">
    <property type="entry name" value="PPOX_F420-dep_Rv2061_put"/>
</dbReference>
<keyword evidence="1 3" id="KW-0560">Oxidoreductase</keyword>
<dbReference type="GO" id="GO:0016491">
    <property type="term" value="F:oxidoreductase activity"/>
    <property type="evidence" value="ECO:0007669"/>
    <property type="project" value="UniProtKB-KW"/>
</dbReference>
<gene>
    <name evidence="3" type="ORF">TEK04_09365</name>
</gene>
<dbReference type="EMBL" id="JBAPLU010000007">
    <property type="protein sequence ID" value="MEI4271930.1"/>
    <property type="molecule type" value="Genomic_DNA"/>
</dbReference>
<dbReference type="RefSeq" id="WP_336404067.1">
    <property type="nucleotide sequence ID" value="NZ_JBAPLU010000007.1"/>
</dbReference>
<protein>
    <submittedName>
        <fullName evidence="3">PPOX class F420-dependent oxidoreductase</fullName>
        <ecNumber evidence="3">1.-.-.-</ecNumber>
    </submittedName>
</protein>
<dbReference type="InterPro" id="IPR012349">
    <property type="entry name" value="Split_barrel_FMN-bd"/>
</dbReference>
<reference evidence="3 4" key="1">
    <citation type="submission" date="2024-03" db="EMBL/GenBank/DDBJ databases">
        <title>Draft genome sequence of Klenkia sp. LSe6-5.</title>
        <authorList>
            <person name="Duangmal K."/>
            <person name="Chantavorakit T."/>
        </authorList>
    </citation>
    <scope>NUCLEOTIDE SEQUENCE [LARGE SCALE GENOMIC DNA]</scope>
    <source>
        <strain evidence="3 4">LSe6-5</strain>
    </source>
</reference>
<feature type="region of interest" description="Disordered" evidence="2">
    <location>
        <begin position="27"/>
        <end position="47"/>
    </location>
</feature>
<dbReference type="PANTHER" id="PTHR35176:SF11">
    <property type="entry name" value="PYRIDOXAMINE 5'-PHOSPHATE OXIDASE FAMILY PROTEIN"/>
    <property type="match status" value="1"/>
</dbReference>
<evidence type="ECO:0000256" key="1">
    <source>
        <dbReference type="ARBA" id="ARBA00023002"/>
    </source>
</evidence>
<comment type="caution">
    <text evidence="3">The sequence shown here is derived from an EMBL/GenBank/DDBJ whole genome shotgun (WGS) entry which is preliminary data.</text>
</comment>
<dbReference type="EC" id="1.-.-.-" evidence="3"/>
<name>A0ABU8DSU9_9ACTN</name>